<accession>A0A6G1CA10</accession>
<organism evidence="1 2">
    <name type="scientific">Oryza meyeriana var. granulata</name>
    <dbReference type="NCBI Taxonomy" id="110450"/>
    <lineage>
        <taxon>Eukaryota</taxon>
        <taxon>Viridiplantae</taxon>
        <taxon>Streptophyta</taxon>
        <taxon>Embryophyta</taxon>
        <taxon>Tracheophyta</taxon>
        <taxon>Spermatophyta</taxon>
        <taxon>Magnoliopsida</taxon>
        <taxon>Liliopsida</taxon>
        <taxon>Poales</taxon>
        <taxon>Poaceae</taxon>
        <taxon>BOP clade</taxon>
        <taxon>Oryzoideae</taxon>
        <taxon>Oryzeae</taxon>
        <taxon>Oryzinae</taxon>
        <taxon>Oryza</taxon>
        <taxon>Oryza meyeriana</taxon>
    </lineage>
</organism>
<dbReference type="PANTHER" id="PTHR33165:SF106">
    <property type="entry name" value="EXPRESSED PROTEIN"/>
    <property type="match status" value="1"/>
</dbReference>
<dbReference type="Proteomes" id="UP000479710">
    <property type="component" value="Unassembled WGS sequence"/>
</dbReference>
<keyword evidence="2" id="KW-1185">Reference proteome</keyword>
<sequence length="93" mass="10478">MLPEGHGLYPGHPDLHGFVRFFNLSTGAFIRVHLPLLNDHAIINSVDDLLHLHHDHDAAIRLLHPFIGDVTEFPSLASLLPQLDPEGCYYYSE</sequence>
<name>A0A6G1CA10_9ORYZ</name>
<protein>
    <submittedName>
        <fullName evidence="1">Uncharacterized protein</fullName>
    </submittedName>
</protein>
<dbReference type="PANTHER" id="PTHR33165">
    <property type="entry name" value="F-BOX DOMAIN CONTAINING PROTEIN-LIKE-RELATED"/>
    <property type="match status" value="1"/>
</dbReference>
<dbReference type="OrthoDB" id="667156at2759"/>
<dbReference type="EMBL" id="SPHZ02000010">
    <property type="protein sequence ID" value="KAF0897032.1"/>
    <property type="molecule type" value="Genomic_DNA"/>
</dbReference>
<evidence type="ECO:0000313" key="2">
    <source>
        <dbReference type="Proteomes" id="UP000479710"/>
    </source>
</evidence>
<dbReference type="AlphaFoldDB" id="A0A6G1CA10"/>
<gene>
    <name evidence="1" type="ORF">E2562_031330</name>
</gene>
<reference evidence="1 2" key="1">
    <citation type="submission" date="2019-11" db="EMBL/GenBank/DDBJ databases">
        <title>Whole genome sequence of Oryza granulata.</title>
        <authorList>
            <person name="Li W."/>
        </authorList>
    </citation>
    <scope>NUCLEOTIDE SEQUENCE [LARGE SCALE GENOMIC DNA]</scope>
    <source>
        <strain evidence="2">cv. Menghai</strain>
        <tissue evidence="1">Leaf</tissue>
    </source>
</reference>
<evidence type="ECO:0000313" key="1">
    <source>
        <dbReference type="EMBL" id="KAF0897032.1"/>
    </source>
</evidence>
<comment type="caution">
    <text evidence="1">The sequence shown here is derived from an EMBL/GenBank/DDBJ whole genome shotgun (WGS) entry which is preliminary data.</text>
</comment>
<proteinExistence type="predicted"/>